<evidence type="ECO:0000313" key="2">
    <source>
        <dbReference type="Proteomes" id="UP000887574"/>
    </source>
</evidence>
<feature type="signal peptide" evidence="1">
    <location>
        <begin position="1"/>
        <end position="15"/>
    </location>
</feature>
<dbReference type="Proteomes" id="UP000887574">
    <property type="component" value="Unplaced"/>
</dbReference>
<accession>A0A915E9G0</accession>
<protein>
    <submittedName>
        <fullName evidence="3">Uncharacterized protein</fullName>
    </submittedName>
</protein>
<dbReference type="InterPro" id="IPR011735">
    <property type="entry name" value="WlaTC/HtrL_glycosyltransf"/>
</dbReference>
<proteinExistence type="predicted"/>
<evidence type="ECO:0000256" key="1">
    <source>
        <dbReference type="SAM" id="SignalP"/>
    </source>
</evidence>
<dbReference type="Pfam" id="PF09612">
    <property type="entry name" value="HtrL_YibB"/>
    <property type="match status" value="1"/>
</dbReference>
<dbReference type="AlphaFoldDB" id="A0A915E9G0"/>
<feature type="chain" id="PRO_5037551234" evidence="1">
    <location>
        <begin position="16"/>
        <end position="265"/>
    </location>
</feature>
<organism evidence="2 3">
    <name type="scientific">Ditylenchus dipsaci</name>
    <dbReference type="NCBI Taxonomy" id="166011"/>
    <lineage>
        <taxon>Eukaryota</taxon>
        <taxon>Metazoa</taxon>
        <taxon>Ecdysozoa</taxon>
        <taxon>Nematoda</taxon>
        <taxon>Chromadorea</taxon>
        <taxon>Rhabditida</taxon>
        <taxon>Tylenchina</taxon>
        <taxon>Tylenchomorpha</taxon>
        <taxon>Sphaerularioidea</taxon>
        <taxon>Anguinidae</taxon>
        <taxon>Anguininae</taxon>
        <taxon>Ditylenchus</taxon>
    </lineage>
</organism>
<sequence>MNLLVFLVSLFPILGIFIAPRKFSASKSSQNQIECELGERWPSFSAKPLNITERCEMCSDSKNYAFVENTRREFGLEHLTWLRLLPFEKLPMHVHRKKIKKIQKDELDNHQKWNSEWDLAMKDTPEVFSPDYVILVTLKLTSSTWLWRRTTSVQNFSPGLMLGAYDWYPRFPKNKITMLKRTTKADKVARYQLKDLYHKDIPEVINAGLIAGDSVSIPQFHKYFYQEVQSFLDQNMIEDEQVIFVVVAGNILNYFICWSGIVERI</sequence>
<keyword evidence="1" id="KW-0732">Signal</keyword>
<name>A0A915E9G0_9BILA</name>
<evidence type="ECO:0000313" key="3">
    <source>
        <dbReference type="WBParaSite" id="jg3478.1"/>
    </source>
</evidence>
<dbReference type="WBParaSite" id="jg3478.1">
    <property type="protein sequence ID" value="jg3478.1"/>
    <property type="gene ID" value="jg3478"/>
</dbReference>
<reference evidence="3" key="1">
    <citation type="submission" date="2022-11" db="UniProtKB">
        <authorList>
            <consortium name="WormBaseParasite"/>
        </authorList>
    </citation>
    <scope>IDENTIFICATION</scope>
</reference>
<keyword evidence="2" id="KW-1185">Reference proteome</keyword>